<feature type="transmembrane region" description="Helical" evidence="1">
    <location>
        <begin position="45"/>
        <end position="63"/>
    </location>
</feature>
<dbReference type="AlphaFoldDB" id="A0A1G2RBT5"/>
<keyword evidence="1" id="KW-0472">Membrane</keyword>
<keyword evidence="1" id="KW-1133">Transmembrane helix</keyword>
<feature type="transmembrane region" description="Helical" evidence="1">
    <location>
        <begin position="6"/>
        <end position="33"/>
    </location>
</feature>
<keyword evidence="1" id="KW-0812">Transmembrane</keyword>
<reference evidence="2 3" key="1">
    <citation type="journal article" date="2016" name="Nat. Commun.">
        <title>Thousands of microbial genomes shed light on interconnected biogeochemical processes in an aquifer system.</title>
        <authorList>
            <person name="Anantharaman K."/>
            <person name="Brown C.T."/>
            <person name="Hug L.A."/>
            <person name="Sharon I."/>
            <person name="Castelle C.J."/>
            <person name="Probst A.J."/>
            <person name="Thomas B.C."/>
            <person name="Singh A."/>
            <person name="Wilkins M.J."/>
            <person name="Karaoz U."/>
            <person name="Brodie E.L."/>
            <person name="Williams K.H."/>
            <person name="Hubbard S.S."/>
            <person name="Banfield J.F."/>
        </authorList>
    </citation>
    <scope>NUCLEOTIDE SEQUENCE [LARGE SCALE GENOMIC DNA]</scope>
</reference>
<dbReference type="STRING" id="1802457.A3F15_01965"/>
<dbReference type="Proteomes" id="UP000177078">
    <property type="component" value="Unassembled WGS sequence"/>
</dbReference>
<accession>A0A1G2RBT5</accession>
<protein>
    <submittedName>
        <fullName evidence="2">Uncharacterized protein</fullName>
    </submittedName>
</protein>
<organism evidence="2 3">
    <name type="scientific">Candidatus Wildermuthbacteria bacterium RIFCSPHIGHO2_12_FULL_40_12</name>
    <dbReference type="NCBI Taxonomy" id="1802457"/>
    <lineage>
        <taxon>Bacteria</taxon>
        <taxon>Candidatus Wildermuthiibacteriota</taxon>
    </lineage>
</organism>
<gene>
    <name evidence="2" type="ORF">A3F15_01965</name>
</gene>
<dbReference type="EMBL" id="MHUC01000033">
    <property type="protein sequence ID" value="OHA70283.1"/>
    <property type="molecule type" value="Genomic_DNA"/>
</dbReference>
<comment type="caution">
    <text evidence="2">The sequence shown here is derived from an EMBL/GenBank/DDBJ whole genome shotgun (WGS) entry which is preliminary data.</text>
</comment>
<sequence>MTKVIALAVGFMFISNLFFSLMIGALLVLIFGLIKPPNKIGRGKFGIIFGALVFLFLILGSSIKPPQQEPQKTPSIVRTSPPETSAYLDSEGTTALFTYGIDPQEFDKQTTEAVLSGDADRLVALMEKYVLETPKDTKVLLLGEEFSYPPEPLLGRNQTVVNVKIKILDGVHTGKVGWANKEQIKLTK</sequence>
<evidence type="ECO:0000313" key="2">
    <source>
        <dbReference type="EMBL" id="OHA70283.1"/>
    </source>
</evidence>
<name>A0A1G2RBT5_9BACT</name>
<proteinExistence type="predicted"/>
<evidence type="ECO:0000313" key="3">
    <source>
        <dbReference type="Proteomes" id="UP000177078"/>
    </source>
</evidence>
<evidence type="ECO:0000256" key="1">
    <source>
        <dbReference type="SAM" id="Phobius"/>
    </source>
</evidence>